<dbReference type="RefSeq" id="WP_311501417.1">
    <property type="nucleotide sequence ID" value="NZ_JAVRHK010000001.1"/>
</dbReference>
<organism evidence="10 11">
    <name type="scientific">Autumnicola musiva</name>
    <dbReference type="NCBI Taxonomy" id="3075589"/>
    <lineage>
        <taxon>Bacteria</taxon>
        <taxon>Pseudomonadati</taxon>
        <taxon>Bacteroidota</taxon>
        <taxon>Flavobacteriia</taxon>
        <taxon>Flavobacteriales</taxon>
        <taxon>Flavobacteriaceae</taxon>
        <taxon>Autumnicola</taxon>
    </lineage>
</organism>
<name>A0ABU3D0A3_9FLAO</name>
<dbReference type="NCBIfam" id="TIGR04057">
    <property type="entry name" value="SusC_RagA_signa"/>
    <property type="match status" value="1"/>
</dbReference>
<dbReference type="EMBL" id="JAVRHK010000001">
    <property type="protein sequence ID" value="MDT0674969.1"/>
    <property type="molecule type" value="Genomic_DNA"/>
</dbReference>
<dbReference type="SUPFAM" id="SSF56935">
    <property type="entry name" value="Porins"/>
    <property type="match status" value="1"/>
</dbReference>
<keyword evidence="5 7" id="KW-0472">Membrane</keyword>
<keyword evidence="4 7" id="KW-0812">Transmembrane</keyword>
<dbReference type="InterPro" id="IPR039426">
    <property type="entry name" value="TonB-dep_rcpt-like"/>
</dbReference>
<reference evidence="10 11" key="1">
    <citation type="submission" date="2023-09" db="EMBL/GenBank/DDBJ databases">
        <authorList>
            <person name="Rey-Velasco X."/>
        </authorList>
    </citation>
    <scope>NUCLEOTIDE SEQUENCE [LARGE SCALE GENOMIC DNA]</scope>
    <source>
        <strain evidence="10 11">F117</strain>
    </source>
</reference>
<dbReference type="Gene3D" id="2.170.130.10">
    <property type="entry name" value="TonB-dependent receptor, plug domain"/>
    <property type="match status" value="1"/>
</dbReference>
<feature type="chain" id="PRO_5046235990" evidence="8">
    <location>
        <begin position="23"/>
        <end position="997"/>
    </location>
</feature>
<proteinExistence type="inferred from homology"/>
<sequence length="997" mass="109533">MKKKLQRLLVLMPLLVGHLIFAQEKVVTGTVTDSDGMPIPGVNVVVENTNRGVQTDFDGNYSIEASVAEILVFSYLGFASERRAVETDDVLDVQLAEDAAALDEVVVVGYGTQSKRMLTDNVAKLTSEDIDEVPTPSVQSALAGKAAGVQVTQTNGKVEGGVNIRIRGVSSIGAGSEPLYVLDGVPLINNNESNNGAPTNPLLTLSSNEIESIDILKDASAAAVYGSRGANGVVIITTKKGKSGKASLSLNYSYGVSEPANLRDWLNADEYIELFTEAAINTYGEEEGLAVAEENFESLANGTNWRDGEVDTDWQDLIFQNGFVQDMDFSVSGGDEKTSYFFSGAYNDTKGIITGNELDRVTARANVSHRLTNKFNTGLNMSFSRTNIDRIANDNAFVNPVQAVAQPALSPAYLEDGEPNSNTLYPNFLLQDKYAFYNTLVRRVTGRAFAEYQFFEFLKFNTDFGYDLYYQTEDQFEGRLVPFQATNGEAYASSVATESYVTSNYFSFSKTFSGVHDLDVVAGMEYNNTNRRFQDVTGIEFPTDDFQTIESAAEITDGSGEETGNSFLSYFARATYAFNNKYLLKASVRRDGSSRFGSENQFGTFPAVSGGWILTEENFLQDNTVLSFLKFRASYGQTGNANIDDFASRGLFGGVSYNQRPGIAPNQAENPLLTWESVDQFDLGLEYGFLNNRISGEIDYYLKESDGLLFEVPLPGTSGRPIINRNIGLMENEGVEFVINADIFQGDFTWSTSFNIANNDNTVKSLPTDGADIITGQNILREGEPISAFYLLEYAGVDPDNGDALYYVNGEDTERETTTNPNEANRIVAGQPYAEWIAGFTNSLYYKGIDLAFTFQGEWGASIYNAGGVYQSANGDYYDNQTADQLDRWQEPGDITNVPQARFFGANGTAQSTRYLQESDFIRLRNLTLGYTLPDHIIEELGLQNFRVYFSGLNLLTITDYEGYDPESTSDANQGTGVSFYSAPAARTYSIGVNLKF</sequence>
<dbReference type="Pfam" id="PF07715">
    <property type="entry name" value="Plug"/>
    <property type="match status" value="1"/>
</dbReference>
<evidence type="ECO:0000256" key="5">
    <source>
        <dbReference type="ARBA" id="ARBA00023136"/>
    </source>
</evidence>
<gene>
    <name evidence="10" type="ORF">RM539_00035</name>
</gene>
<dbReference type="Pfam" id="PF13715">
    <property type="entry name" value="CarbopepD_reg_2"/>
    <property type="match status" value="1"/>
</dbReference>
<keyword evidence="8" id="KW-0732">Signal</keyword>
<evidence type="ECO:0000256" key="6">
    <source>
        <dbReference type="ARBA" id="ARBA00023237"/>
    </source>
</evidence>
<evidence type="ECO:0000256" key="4">
    <source>
        <dbReference type="ARBA" id="ARBA00022692"/>
    </source>
</evidence>
<feature type="signal peptide" evidence="8">
    <location>
        <begin position="1"/>
        <end position="22"/>
    </location>
</feature>
<evidence type="ECO:0000313" key="10">
    <source>
        <dbReference type="EMBL" id="MDT0674969.1"/>
    </source>
</evidence>
<evidence type="ECO:0000256" key="3">
    <source>
        <dbReference type="ARBA" id="ARBA00022452"/>
    </source>
</evidence>
<dbReference type="InterPro" id="IPR037066">
    <property type="entry name" value="Plug_dom_sf"/>
</dbReference>
<evidence type="ECO:0000313" key="11">
    <source>
        <dbReference type="Proteomes" id="UP001262582"/>
    </source>
</evidence>
<dbReference type="InterPro" id="IPR023996">
    <property type="entry name" value="TonB-dep_OMP_SusC/RagA"/>
</dbReference>
<dbReference type="InterPro" id="IPR036942">
    <property type="entry name" value="Beta-barrel_TonB_sf"/>
</dbReference>
<feature type="domain" description="TonB-dependent receptor plug" evidence="9">
    <location>
        <begin position="115"/>
        <end position="233"/>
    </location>
</feature>
<keyword evidence="3 7" id="KW-1134">Transmembrane beta strand</keyword>
<dbReference type="SUPFAM" id="SSF49464">
    <property type="entry name" value="Carboxypeptidase regulatory domain-like"/>
    <property type="match status" value="1"/>
</dbReference>
<dbReference type="Proteomes" id="UP001262582">
    <property type="component" value="Unassembled WGS sequence"/>
</dbReference>
<dbReference type="InterPro" id="IPR012910">
    <property type="entry name" value="Plug_dom"/>
</dbReference>
<comment type="caution">
    <text evidence="10">The sequence shown here is derived from an EMBL/GenBank/DDBJ whole genome shotgun (WGS) entry which is preliminary data.</text>
</comment>
<dbReference type="InterPro" id="IPR008969">
    <property type="entry name" value="CarboxyPept-like_regulatory"/>
</dbReference>
<dbReference type="NCBIfam" id="TIGR04056">
    <property type="entry name" value="OMP_RagA_SusC"/>
    <property type="match status" value="1"/>
</dbReference>
<keyword evidence="11" id="KW-1185">Reference proteome</keyword>
<protein>
    <submittedName>
        <fullName evidence="10">TonB-dependent receptor</fullName>
    </submittedName>
</protein>
<keyword evidence="6 7" id="KW-0998">Cell outer membrane</keyword>
<evidence type="ECO:0000256" key="2">
    <source>
        <dbReference type="ARBA" id="ARBA00022448"/>
    </source>
</evidence>
<keyword evidence="10" id="KW-0675">Receptor</keyword>
<dbReference type="InterPro" id="IPR023997">
    <property type="entry name" value="TonB-dep_OMP_SusC/RagA_CS"/>
</dbReference>
<comment type="subcellular location">
    <subcellularLocation>
        <location evidence="1 7">Cell outer membrane</location>
        <topology evidence="1 7">Multi-pass membrane protein</topology>
    </subcellularLocation>
</comment>
<evidence type="ECO:0000256" key="8">
    <source>
        <dbReference type="SAM" id="SignalP"/>
    </source>
</evidence>
<evidence type="ECO:0000256" key="1">
    <source>
        <dbReference type="ARBA" id="ARBA00004571"/>
    </source>
</evidence>
<dbReference type="Gene3D" id="2.40.170.20">
    <property type="entry name" value="TonB-dependent receptor, beta-barrel domain"/>
    <property type="match status" value="1"/>
</dbReference>
<dbReference type="PROSITE" id="PS52016">
    <property type="entry name" value="TONB_DEPENDENT_REC_3"/>
    <property type="match status" value="1"/>
</dbReference>
<keyword evidence="2 7" id="KW-0813">Transport</keyword>
<dbReference type="Gene3D" id="2.60.40.1120">
    <property type="entry name" value="Carboxypeptidase-like, regulatory domain"/>
    <property type="match status" value="1"/>
</dbReference>
<evidence type="ECO:0000256" key="7">
    <source>
        <dbReference type="PROSITE-ProRule" id="PRU01360"/>
    </source>
</evidence>
<accession>A0ABU3D0A3</accession>
<comment type="similarity">
    <text evidence="7">Belongs to the TonB-dependent receptor family.</text>
</comment>
<evidence type="ECO:0000259" key="9">
    <source>
        <dbReference type="Pfam" id="PF07715"/>
    </source>
</evidence>